<comment type="caution">
    <text evidence="1">The sequence shown here is derived from an EMBL/GenBank/DDBJ whole genome shotgun (WGS) entry which is preliminary data.</text>
</comment>
<keyword evidence="2" id="KW-1185">Reference proteome</keyword>
<gene>
    <name evidence="1" type="ORF">SNE40_009637</name>
</gene>
<reference evidence="1 2" key="1">
    <citation type="submission" date="2024-01" db="EMBL/GenBank/DDBJ databases">
        <title>The genome of the rayed Mediterranean limpet Patella caerulea (Linnaeus, 1758).</title>
        <authorList>
            <person name="Anh-Thu Weber A."/>
            <person name="Halstead-Nussloch G."/>
        </authorList>
    </citation>
    <scope>NUCLEOTIDE SEQUENCE [LARGE SCALE GENOMIC DNA]</scope>
    <source>
        <strain evidence="1">AATW-2023a</strain>
        <tissue evidence="1">Whole specimen</tissue>
    </source>
</reference>
<accession>A0AAN8PS35</accession>
<dbReference type="AlphaFoldDB" id="A0AAN8PS35"/>
<protein>
    <submittedName>
        <fullName evidence="1">Uncharacterized protein</fullName>
    </submittedName>
</protein>
<organism evidence="1 2">
    <name type="scientific">Patella caerulea</name>
    <name type="common">Rayed Mediterranean limpet</name>
    <dbReference type="NCBI Taxonomy" id="87958"/>
    <lineage>
        <taxon>Eukaryota</taxon>
        <taxon>Metazoa</taxon>
        <taxon>Spiralia</taxon>
        <taxon>Lophotrochozoa</taxon>
        <taxon>Mollusca</taxon>
        <taxon>Gastropoda</taxon>
        <taxon>Patellogastropoda</taxon>
        <taxon>Patelloidea</taxon>
        <taxon>Patellidae</taxon>
        <taxon>Patella</taxon>
    </lineage>
</organism>
<evidence type="ECO:0000313" key="2">
    <source>
        <dbReference type="Proteomes" id="UP001347796"/>
    </source>
</evidence>
<dbReference type="Proteomes" id="UP001347796">
    <property type="component" value="Unassembled WGS sequence"/>
</dbReference>
<evidence type="ECO:0000313" key="1">
    <source>
        <dbReference type="EMBL" id="KAK6181859.1"/>
    </source>
</evidence>
<sequence length="110" mass="13283">MDMKLKRKFEDPRALKYKKVAGYEDHVRNCTINYCSNFTRDITLRFLFPKADLQAAVLDHDYLDQHFTEYWVDNSVRVTQNEVETVEIQIRKQSKSRMWFEQRLCRLTAS</sequence>
<dbReference type="EMBL" id="JAZGQO010000007">
    <property type="protein sequence ID" value="KAK6181859.1"/>
    <property type="molecule type" value="Genomic_DNA"/>
</dbReference>
<proteinExistence type="predicted"/>
<name>A0AAN8PS35_PATCE</name>